<dbReference type="PROSITE" id="PS50089">
    <property type="entry name" value="ZF_RING_2"/>
    <property type="match status" value="1"/>
</dbReference>
<protein>
    <submittedName>
        <fullName evidence="7">General negative regulator of transcription C16</fullName>
    </submittedName>
</protein>
<dbReference type="Pfam" id="PF14570">
    <property type="entry name" value="zf-RING_4"/>
    <property type="match status" value="1"/>
</dbReference>
<dbReference type="GO" id="GO:0004842">
    <property type="term" value="F:ubiquitin-protein transferase activity"/>
    <property type="evidence" value="ECO:0007669"/>
    <property type="project" value="InterPro"/>
</dbReference>
<dbReference type="Gene3D" id="3.30.70.330">
    <property type="match status" value="1"/>
</dbReference>
<evidence type="ECO:0000259" key="6">
    <source>
        <dbReference type="PROSITE" id="PS50102"/>
    </source>
</evidence>
<keyword evidence="2" id="KW-0694">RNA-binding</keyword>
<dbReference type="GO" id="GO:0003723">
    <property type="term" value="F:RNA binding"/>
    <property type="evidence" value="ECO:0007669"/>
    <property type="project" value="UniProtKB-UniRule"/>
</dbReference>
<evidence type="ECO:0000256" key="1">
    <source>
        <dbReference type="PROSITE-ProRule" id="PRU00175"/>
    </source>
</evidence>
<dbReference type="CDD" id="cd16618">
    <property type="entry name" value="mRING-HC-C4C4_CNOT4"/>
    <property type="match status" value="1"/>
</dbReference>
<evidence type="ECO:0000259" key="5">
    <source>
        <dbReference type="PROSITE" id="PS50089"/>
    </source>
</evidence>
<feature type="domain" description="RING-type" evidence="5">
    <location>
        <begin position="44"/>
        <end position="92"/>
    </location>
</feature>
<name>A0AAW2RRB2_9LAMI</name>
<organism evidence="7">
    <name type="scientific">Sesamum calycinum</name>
    <dbReference type="NCBI Taxonomy" id="2727403"/>
    <lineage>
        <taxon>Eukaryota</taxon>
        <taxon>Viridiplantae</taxon>
        <taxon>Streptophyta</taxon>
        <taxon>Embryophyta</taxon>
        <taxon>Tracheophyta</taxon>
        <taxon>Spermatophyta</taxon>
        <taxon>Magnoliopsida</taxon>
        <taxon>eudicotyledons</taxon>
        <taxon>Gunneridae</taxon>
        <taxon>Pentapetalae</taxon>
        <taxon>asterids</taxon>
        <taxon>lamiids</taxon>
        <taxon>Lamiales</taxon>
        <taxon>Pedaliaceae</taxon>
        <taxon>Sesamum</taxon>
    </lineage>
</organism>
<dbReference type="InterPro" id="IPR003954">
    <property type="entry name" value="RRM_euk-type"/>
</dbReference>
<dbReference type="InterPro" id="IPR000504">
    <property type="entry name" value="RRM_dom"/>
</dbReference>
<dbReference type="GO" id="GO:0016567">
    <property type="term" value="P:protein ubiquitination"/>
    <property type="evidence" value="ECO:0007669"/>
    <property type="project" value="TreeGrafter"/>
</dbReference>
<keyword evidence="1" id="KW-0862">Zinc</keyword>
<dbReference type="AlphaFoldDB" id="A0AAW2RRB2"/>
<accession>A0AAW2RRB2</accession>
<dbReference type="Gene3D" id="3.30.40.10">
    <property type="entry name" value="Zinc/RING finger domain, C3HC4 (zinc finger)"/>
    <property type="match status" value="1"/>
</dbReference>
<feature type="compositionally biased region" description="Basic residues" evidence="3">
    <location>
        <begin position="112"/>
        <end position="125"/>
    </location>
</feature>
<feature type="domain" description="RRM" evidence="6">
    <location>
        <begin position="144"/>
        <end position="230"/>
    </location>
</feature>
<dbReference type="InterPro" id="IPR039515">
    <property type="entry name" value="NOT4_mRING-HC-C4C4"/>
</dbReference>
<keyword evidence="1" id="KW-0863">Zinc-finger</keyword>
<comment type="caution">
    <text evidence="7">The sequence shown here is derived from an EMBL/GenBank/DDBJ whole genome shotgun (WGS) entry which is preliminary data.</text>
</comment>
<dbReference type="PANTHER" id="PTHR12603:SF10">
    <property type="entry name" value="TRANSCRIPTION FACTOR C2H2 FAMILY"/>
    <property type="match status" value="1"/>
</dbReference>
<evidence type="ECO:0000256" key="2">
    <source>
        <dbReference type="PROSITE-ProRule" id="PRU00176"/>
    </source>
</evidence>
<gene>
    <name evidence="7" type="ORF">Scaly_0550300</name>
</gene>
<dbReference type="EMBL" id="JACGWM010000003">
    <property type="protein sequence ID" value="KAL0382630.1"/>
    <property type="molecule type" value="Genomic_DNA"/>
</dbReference>
<evidence type="ECO:0000256" key="3">
    <source>
        <dbReference type="SAM" id="MobiDB-lite"/>
    </source>
</evidence>
<reference evidence="7" key="1">
    <citation type="submission" date="2020-06" db="EMBL/GenBank/DDBJ databases">
        <authorList>
            <person name="Li T."/>
            <person name="Hu X."/>
            <person name="Zhang T."/>
            <person name="Song X."/>
            <person name="Zhang H."/>
            <person name="Dai N."/>
            <person name="Sheng W."/>
            <person name="Hou X."/>
            <person name="Wei L."/>
        </authorList>
    </citation>
    <scope>NUCLEOTIDE SEQUENCE</scope>
    <source>
        <strain evidence="7">KEN8</strain>
        <tissue evidence="7">Leaf</tissue>
    </source>
</reference>
<dbReference type="InterPro" id="IPR012677">
    <property type="entry name" value="Nucleotide-bd_a/b_plait_sf"/>
</dbReference>
<dbReference type="InterPro" id="IPR034261">
    <property type="entry name" value="CNOT4_RRM"/>
</dbReference>
<dbReference type="PANTHER" id="PTHR12603">
    <property type="entry name" value="CCR4-NOT TRANSCRIPTION COMPLEX RELATED"/>
    <property type="match status" value="1"/>
</dbReference>
<dbReference type="GO" id="GO:0008270">
    <property type="term" value="F:zinc ion binding"/>
    <property type="evidence" value="ECO:0007669"/>
    <property type="project" value="UniProtKB-KW"/>
</dbReference>
<feature type="chain" id="PRO_5043935109" evidence="4">
    <location>
        <begin position="26"/>
        <end position="889"/>
    </location>
</feature>
<evidence type="ECO:0000256" key="4">
    <source>
        <dbReference type="SAM" id="SignalP"/>
    </source>
</evidence>
<reference evidence="7" key="2">
    <citation type="journal article" date="2024" name="Plant">
        <title>Genomic evolution and insights into agronomic trait innovations of Sesamum species.</title>
        <authorList>
            <person name="Miao H."/>
            <person name="Wang L."/>
            <person name="Qu L."/>
            <person name="Liu H."/>
            <person name="Sun Y."/>
            <person name="Le M."/>
            <person name="Wang Q."/>
            <person name="Wei S."/>
            <person name="Zheng Y."/>
            <person name="Lin W."/>
            <person name="Duan Y."/>
            <person name="Cao H."/>
            <person name="Xiong S."/>
            <person name="Wang X."/>
            <person name="Wei L."/>
            <person name="Li C."/>
            <person name="Ma Q."/>
            <person name="Ju M."/>
            <person name="Zhao R."/>
            <person name="Li G."/>
            <person name="Mu C."/>
            <person name="Tian Q."/>
            <person name="Mei H."/>
            <person name="Zhang T."/>
            <person name="Gao T."/>
            <person name="Zhang H."/>
        </authorList>
    </citation>
    <scope>NUCLEOTIDE SEQUENCE</scope>
    <source>
        <strain evidence="7">KEN8</strain>
    </source>
</reference>
<keyword evidence="4" id="KW-0732">Signal</keyword>
<feature type="signal peptide" evidence="4">
    <location>
        <begin position="1"/>
        <end position="25"/>
    </location>
</feature>
<dbReference type="PROSITE" id="PS50102">
    <property type="entry name" value="RRM"/>
    <property type="match status" value="1"/>
</dbReference>
<dbReference type="GO" id="GO:0030014">
    <property type="term" value="C:CCR4-NOT complex"/>
    <property type="evidence" value="ECO:0007669"/>
    <property type="project" value="InterPro"/>
</dbReference>
<feature type="region of interest" description="Disordered" evidence="3">
    <location>
        <begin position="109"/>
        <end position="132"/>
    </location>
</feature>
<dbReference type="InterPro" id="IPR001841">
    <property type="entry name" value="Znf_RING"/>
</dbReference>
<proteinExistence type="predicted"/>
<dbReference type="SUPFAM" id="SSF57850">
    <property type="entry name" value="RING/U-box"/>
    <property type="match status" value="1"/>
</dbReference>
<dbReference type="InterPro" id="IPR035979">
    <property type="entry name" value="RBD_domain_sf"/>
</dbReference>
<dbReference type="InterPro" id="IPR039780">
    <property type="entry name" value="Mot2"/>
</dbReference>
<dbReference type="SUPFAM" id="SSF54928">
    <property type="entry name" value="RNA-binding domain, RBD"/>
    <property type="match status" value="1"/>
</dbReference>
<dbReference type="InterPro" id="IPR013083">
    <property type="entry name" value="Znf_RING/FYVE/PHD"/>
</dbReference>
<dbReference type="FunFam" id="3.30.70.330:FF:000161">
    <property type="entry name" value="RNA binding (RRM/RBD/RNP motifs) family protein"/>
    <property type="match status" value="1"/>
</dbReference>
<sequence>MLHVFVWLWNNFFSFLLLFVGWFRAEVFVGSEKVMMSNEEEKRCPLCAEEMDWTDQQFKPCKCGYQVCVWCWHHIIEMAEKDGTEGRCPACRAIYEKDKVVAMQANCERTAKKSSNRKTKPPKAKPKPDEVKKDLSNVRVIQRTMAYVIGLPLSLADEDLLLRKEYFGQYGKVTKVSLSRTAGGAIQQFINDTCSVYITFSKEEEALRCIQSVHGFVLEGRLLRASFGTAKYCHAWLKNMPCNNPACLYLHSIGSDEDSFGKDEVAAVHTRSRVQQIVGAANNVVKRSGNVLPSAADYIYSSTCPFSDKSTNTSFTSVIPPKENEGGIAVPHKVTTSVDVGGSHSSVPEKDGCIEDRWLSDLSSQLSSGTSNADIRAVEPDSVNTMVKVSPSNCIGSGLIKSIPDESLRKHILSFDNHGSKDTCSLSQSTCFLHPYYGANISEDPGGPTLLHKKTHSLNDFRMDHNLVQNHEDQASSPIRSMNSLPNDSCREIKFQNSAKSDRICRSSNSFSDEEIVEHLRRIDDDNLTNGGENSTYDAVESSIISNILSIDFDSCEDSLPLPNGLSELLGETDSSWKSLNGDQSRYSVGKQEAFASYRDSMLPHYGHNKEQYLCKPQYPVSRAQCLGPPGFSVPSRNPPPGFSTCDRTDCLPRPSSGSSLVNASYSPNTLLQPPSTGFDNSFDAVDFLDPAILSCVKGKQANGLKSLGFDTRQAGTGQLNTLEDGSRLWPLMKQSTSAWQDSKFSHTFVQQTPSVQQEPSYTSHMENCLSGLNDIYCLSSRLVDQVQNYDACRLAQMSQPKSSNGHVSNTNGYWQSLDEFQHRGGMCMRDPQRNERLGANNYFPGYGDLMFSSGDIYTKSWETWTIAQLRTKDLPVHMSDQISAHQDI</sequence>
<dbReference type="SMART" id="SM00361">
    <property type="entry name" value="RRM_1"/>
    <property type="match status" value="1"/>
</dbReference>
<dbReference type="Pfam" id="PF00076">
    <property type="entry name" value="RRM_1"/>
    <property type="match status" value="1"/>
</dbReference>
<keyword evidence="1" id="KW-0479">Metal-binding</keyword>
<evidence type="ECO:0000313" key="7">
    <source>
        <dbReference type="EMBL" id="KAL0382630.1"/>
    </source>
</evidence>
<dbReference type="CDD" id="cd12438">
    <property type="entry name" value="RRM_CNOT4"/>
    <property type="match status" value="1"/>
</dbReference>